<protein>
    <submittedName>
        <fullName evidence="1">6858_t:CDS:1</fullName>
    </submittedName>
</protein>
<gene>
    <name evidence="1" type="ORF">FMOSSE_LOCUS12433</name>
</gene>
<reference evidence="1" key="1">
    <citation type="submission" date="2021-06" db="EMBL/GenBank/DDBJ databases">
        <authorList>
            <person name="Kallberg Y."/>
            <person name="Tangrot J."/>
            <person name="Rosling A."/>
        </authorList>
    </citation>
    <scope>NUCLEOTIDE SEQUENCE</scope>
    <source>
        <strain evidence="1">87-6 pot B 2015</strain>
    </source>
</reference>
<keyword evidence="2" id="KW-1185">Reference proteome</keyword>
<comment type="caution">
    <text evidence="1">The sequence shown here is derived from an EMBL/GenBank/DDBJ whole genome shotgun (WGS) entry which is preliminary data.</text>
</comment>
<dbReference type="AlphaFoldDB" id="A0A9N9EEC9"/>
<dbReference type="EMBL" id="CAJVPP010005905">
    <property type="protein sequence ID" value="CAG8671464.1"/>
    <property type="molecule type" value="Genomic_DNA"/>
</dbReference>
<organism evidence="1 2">
    <name type="scientific">Funneliformis mosseae</name>
    <name type="common">Endomycorrhizal fungus</name>
    <name type="synonym">Glomus mosseae</name>
    <dbReference type="NCBI Taxonomy" id="27381"/>
    <lineage>
        <taxon>Eukaryota</taxon>
        <taxon>Fungi</taxon>
        <taxon>Fungi incertae sedis</taxon>
        <taxon>Mucoromycota</taxon>
        <taxon>Glomeromycotina</taxon>
        <taxon>Glomeromycetes</taxon>
        <taxon>Glomerales</taxon>
        <taxon>Glomeraceae</taxon>
        <taxon>Funneliformis</taxon>
    </lineage>
</organism>
<dbReference type="Proteomes" id="UP000789375">
    <property type="component" value="Unassembled WGS sequence"/>
</dbReference>
<name>A0A9N9EEC9_FUNMO</name>
<accession>A0A9N9EEC9</accession>
<evidence type="ECO:0000313" key="1">
    <source>
        <dbReference type="EMBL" id="CAG8671464.1"/>
    </source>
</evidence>
<sequence length="60" mass="6494">MRVKYIGIESCRIRIGDTDKFRGCGLGLGCGMSHKIVRLVGQLVGQKTVGQKSLTDIWGG</sequence>
<evidence type="ECO:0000313" key="2">
    <source>
        <dbReference type="Proteomes" id="UP000789375"/>
    </source>
</evidence>
<proteinExistence type="predicted"/>